<dbReference type="Gene3D" id="1.10.30.50">
    <property type="match status" value="1"/>
</dbReference>
<dbReference type="CDD" id="cd00085">
    <property type="entry name" value="HNHc"/>
    <property type="match status" value="1"/>
</dbReference>
<name>A0A3D3RDX3_9PLAN</name>
<keyword evidence="1" id="KW-0378">Hydrolase</keyword>
<comment type="caution">
    <text evidence="1">The sequence shown here is derived from an EMBL/GenBank/DDBJ whole genome shotgun (WGS) entry which is preliminary data.</text>
</comment>
<reference evidence="1 2" key="1">
    <citation type="journal article" date="2018" name="Nat. Biotechnol.">
        <title>A standardized bacterial taxonomy based on genome phylogeny substantially revises the tree of life.</title>
        <authorList>
            <person name="Parks D.H."/>
            <person name="Chuvochina M."/>
            <person name="Waite D.W."/>
            <person name="Rinke C."/>
            <person name="Skarshewski A."/>
            <person name="Chaumeil P.A."/>
            <person name="Hugenholtz P."/>
        </authorList>
    </citation>
    <scope>NUCLEOTIDE SEQUENCE [LARGE SCALE GENOMIC DNA]</scope>
    <source>
        <strain evidence="1">UBA9375</strain>
    </source>
</reference>
<gene>
    <name evidence="1" type="ORF">DIT97_29940</name>
</gene>
<dbReference type="AlphaFoldDB" id="A0A3D3RDX3"/>
<evidence type="ECO:0000313" key="2">
    <source>
        <dbReference type="Proteomes" id="UP000263642"/>
    </source>
</evidence>
<dbReference type="InterPro" id="IPR003615">
    <property type="entry name" value="HNH_nuc"/>
</dbReference>
<keyword evidence="1" id="KW-0255">Endonuclease</keyword>
<dbReference type="Proteomes" id="UP000263642">
    <property type="component" value="Unassembled WGS sequence"/>
</dbReference>
<keyword evidence="1" id="KW-0540">Nuclease</keyword>
<organism evidence="1 2">
    <name type="scientific">Gimesia maris</name>
    <dbReference type="NCBI Taxonomy" id="122"/>
    <lineage>
        <taxon>Bacteria</taxon>
        <taxon>Pseudomonadati</taxon>
        <taxon>Planctomycetota</taxon>
        <taxon>Planctomycetia</taxon>
        <taxon>Planctomycetales</taxon>
        <taxon>Planctomycetaceae</taxon>
        <taxon>Gimesia</taxon>
    </lineage>
</organism>
<dbReference type="EMBL" id="DQAY01000187">
    <property type="protein sequence ID" value="HCO27023.1"/>
    <property type="molecule type" value="Genomic_DNA"/>
</dbReference>
<sequence>MSYQVIRDTCQSISQGDLDTARLRILSGFPFVPLENAGRNYSDVQKTQIFIRDGFIDRYSGEKLVFPPVLRLMSKLMPDEFPYHPNWKMSECHIAYWQLSPTIDHIVPVARGGADEESNWACTSQLRNSAKANWLLEELGWELHPPGDLQEWDGLLHWYVDYANDHAEIKADPWFRGWLRTAENVIN</sequence>
<proteinExistence type="predicted"/>
<evidence type="ECO:0000313" key="1">
    <source>
        <dbReference type="EMBL" id="HCO27023.1"/>
    </source>
</evidence>
<protein>
    <submittedName>
        <fullName evidence="1">HNH endonuclease</fullName>
    </submittedName>
</protein>
<accession>A0A3D3RDX3</accession>
<dbReference type="GO" id="GO:0004519">
    <property type="term" value="F:endonuclease activity"/>
    <property type="evidence" value="ECO:0007669"/>
    <property type="project" value="UniProtKB-KW"/>
</dbReference>